<dbReference type="Proteomes" id="UP000748308">
    <property type="component" value="Unassembled WGS sequence"/>
</dbReference>
<feature type="transmembrane region" description="Helical" evidence="1">
    <location>
        <begin position="157"/>
        <end position="178"/>
    </location>
</feature>
<protein>
    <submittedName>
        <fullName evidence="2">Uncharacterized protein</fullName>
    </submittedName>
</protein>
<evidence type="ECO:0000313" key="2">
    <source>
        <dbReference type="EMBL" id="MBM3318499.1"/>
    </source>
</evidence>
<evidence type="ECO:0000313" key="3">
    <source>
        <dbReference type="Proteomes" id="UP000748308"/>
    </source>
</evidence>
<gene>
    <name evidence="2" type="ORF">FJY75_11670</name>
</gene>
<proteinExistence type="predicted"/>
<reference evidence="2" key="1">
    <citation type="submission" date="2019-03" db="EMBL/GenBank/DDBJ databases">
        <title>Lake Tanganyika Metagenome-Assembled Genomes (MAGs).</title>
        <authorList>
            <person name="Tran P."/>
        </authorList>
    </citation>
    <scope>NUCLEOTIDE SEQUENCE</scope>
    <source>
        <strain evidence="2">M_DeepCast_400m_m2_100</strain>
    </source>
</reference>
<sequence>KFWHPADMPLIGPITYGTAGLALFGLAYLFILRAVWRLERTSGAAAGGASPLIGRGEGPPAGPAHWYLAAAAVASAFFTLSTHMHENHAFALLPLLILLADRGRRWFALLLVAAASIGVNMLTHDYILSAEVWSKIGGNSGYYHPGLFRDLSRLELAAAKANSVVTLGICAVLLASLARFTPRSAAPRTSAR</sequence>
<keyword evidence="1" id="KW-0472">Membrane</keyword>
<organism evidence="2 3">
    <name type="scientific">Eiseniibacteriota bacterium</name>
    <dbReference type="NCBI Taxonomy" id="2212470"/>
    <lineage>
        <taxon>Bacteria</taxon>
        <taxon>Candidatus Eiseniibacteriota</taxon>
    </lineage>
</organism>
<keyword evidence="1" id="KW-1133">Transmembrane helix</keyword>
<comment type="caution">
    <text evidence="2">The sequence shown here is derived from an EMBL/GenBank/DDBJ whole genome shotgun (WGS) entry which is preliminary data.</text>
</comment>
<name>A0A937XCL0_UNCEI</name>
<feature type="transmembrane region" description="Helical" evidence="1">
    <location>
        <begin position="14"/>
        <end position="32"/>
    </location>
</feature>
<dbReference type="EMBL" id="VGIY01000379">
    <property type="protein sequence ID" value="MBM3318499.1"/>
    <property type="molecule type" value="Genomic_DNA"/>
</dbReference>
<keyword evidence="1" id="KW-0812">Transmembrane</keyword>
<dbReference type="AlphaFoldDB" id="A0A937XCL0"/>
<accession>A0A937XCL0</accession>
<evidence type="ECO:0000256" key="1">
    <source>
        <dbReference type="SAM" id="Phobius"/>
    </source>
</evidence>
<feature type="non-terminal residue" evidence="2">
    <location>
        <position position="1"/>
    </location>
</feature>
<feature type="transmembrane region" description="Helical" evidence="1">
    <location>
        <begin position="106"/>
        <end position="123"/>
    </location>
</feature>